<sequence length="143" mass="14794">MIVFDLRCGAAHVFEAWFASSAAYDAQRSESRIACPVCGDTMIDKAVMAPAIGAKSNGMADRPPAAAIKAALKHLAAAQARSLEGSQWVGDTFANRARAMHDGDEPAAPIHGKATVADAKALVDDGVPIAPLPLPIVPPDTAH</sequence>
<dbReference type="Proteomes" id="UP000318413">
    <property type="component" value="Unassembled WGS sequence"/>
</dbReference>
<protein>
    <submittedName>
        <fullName evidence="1">DUF1178 family protein</fullName>
    </submittedName>
</protein>
<proteinExistence type="predicted"/>
<gene>
    <name evidence="1" type="ORF">EAH84_08660</name>
</gene>
<organism evidence="1 2">
    <name type="scientific">Sphingomonas oligophenolica</name>
    <dbReference type="NCBI Taxonomy" id="301154"/>
    <lineage>
        <taxon>Bacteria</taxon>
        <taxon>Pseudomonadati</taxon>
        <taxon>Pseudomonadota</taxon>
        <taxon>Alphaproteobacteria</taxon>
        <taxon>Sphingomonadales</taxon>
        <taxon>Sphingomonadaceae</taxon>
        <taxon>Sphingomonas</taxon>
    </lineage>
</organism>
<dbReference type="RefSeq" id="WP_140870673.1">
    <property type="nucleotide sequence ID" value="NZ_RCZK01000005.1"/>
</dbReference>
<dbReference type="PIRSF" id="PIRSF032131">
    <property type="entry name" value="UCP032131"/>
    <property type="match status" value="1"/>
</dbReference>
<accession>A0A502CJQ7</accession>
<keyword evidence="2" id="KW-1185">Reference proteome</keyword>
<comment type="caution">
    <text evidence="1">The sequence shown here is derived from an EMBL/GenBank/DDBJ whole genome shotgun (WGS) entry which is preliminary data.</text>
</comment>
<reference evidence="1 2" key="1">
    <citation type="journal article" date="2019" name="Environ. Microbiol.">
        <title>Species interactions and distinct microbial communities in high Arctic permafrost affected cryosols are associated with the CH4 and CO2 gas fluxes.</title>
        <authorList>
            <person name="Altshuler I."/>
            <person name="Hamel J."/>
            <person name="Turney S."/>
            <person name="Magnuson E."/>
            <person name="Levesque R."/>
            <person name="Greer C."/>
            <person name="Whyte L.G."/>
        </authorList>
    </citation>
    <scope>NUCLEOTIDE SEQUENCE [LARGE SCALE GENOMIC DNA]</scope>
    <source>
        <strain evidence="1 2">S5.1</strain>
    </source>
</reference>
<name>A0A502CJQ7_9SPHN</name>
<dbReference type="OrthoDB" id="9799894at2"/>
<dbReference type="AlphaFoldDB" id="A0A502CJQ7"/>
<evidence type="ECO:0000313" key="2">
    <source>
        <dbReference type="Proteomes" id="UP000318413"/>
    </source>
</evidence>
<dbReference type="InterPro" id="IPR009562">
    <property type="entry name" value="DUF1178"/>
</dbReference>
<evidence type="ECO:0000313" key="1">
    <source>
        <dbReference type="EMBL" id="TPG12820.1"/>
    </source>
</evidence>
<dbReference type="Pfam" id="PF06676">
    <property type="entry name" value="DUF1178"/>
    <property type="match status" value="1"/>
</dbReference>
<dbReference type="EMBL" id="RCZK01000005">
    <property type="protein sequence ID" value="TPG12820.1"/>
    <property type="molecule type" value="Genomic_DNA"/>
</dbReference>